<comment type="caution">
    <text evidence="5">The sequence shown here is derived from an EMBL/GenBank/DDBJ whole genome shotgun (WGS) entry which is preliminary data.</text>
</comment>
<name>A0A4Q9VW12_9HYPH</name>
<dbReference type="PROSITE" id="PS50932">
    <property type="entry name" value="HTH_LACI_2"/>
    <property type="match status" value="1"/>
</dbReference>
<dbReference type="SMART" id="SM00354">
    <property type="entry name" value="HTH_LACI"/>
    <property type="match status" value="1"/>
</dbReference>
<dbReference type="GO" id="GO:0000976">
    <property type="term" value="F:transcription cis-regulatory region binding"/>
    <property type="evidence" value="ECO:0007669"/>
    <property type="project" value="TreeGrafter"/>
</dbReference>
<keyword evidence="2 5" id="KW-0238">DNA-binding</keyword>
<dbReference type="OrthoDB" id="7170131at2"/>
<protein>
    <submittedName>
        <fullName evidence="5">LacI family DNA-binding transcriptional regulator</fullName>
    </submittedName>
</protein>
<feature type="domain" description="HTH lacI-type" evidence="4">
    <location>
        <begin position="10"/>
        <end position="64"/>
    </location>
</feature>
<dbReference type="Pfam" id="PF00532">
    <property type="entry name" value="Peripla_BP_1"/>
    <property type="match status" value="1"/>
</dbReference>
<dbReference type="PANTHER" id="PTHR30146">
    <property type="entry name" value="LACI-RELATED TRANSCRIPTIONAL REPRESSOR"/>
    <property type="match status" value="1"/>
</dbReference>
<dbReference type="Proteomes" id="UP000292781">
    <property type="component" value="Unassembled WGS sequence"/>
</dbReference>
<evidence type="ECO:0000256" key="3">
    <source>
        <dbReference type="ARBA" id="ARBA00023163"/>
    </source>
</evidence>
<sequence>MPDPGSHAAVTISDVAREAGLGESTVSRVLRGRGAVSETARAKVTAAVAKLGYVPNRIAGTLASPGSRLIAFVIPSVTNIVFADVLSGAEAVLTERDRQAVFAVSGYDPTREERLIESMLAWRPSGLVVAGIEHTQRARTMMLGAGLRVVEIFDTDGTGLDLVVGFSNRAAGAASARHLVDRGRRRIGYVGHDIERDRRAGKRFEGFVTGLGEAGVSLVDREIISGHSSVEGGRIALAALVSRAPALDAVYFSNDDMALGGYFECLASGIAVPGRLALMGYNGLDVAQQAPLALTTIRTPRRRVGEMAARLLCTDADPGTYDLGFELLPGATV</sequence>
<evidence type="ECO:0000313" key="6">
    <source>
        <dbReference type="Proteomes" id="UP000292781"/>
    </source>
</evidence>
<proteinExistence type="predicted"/>
<evidence type="ECO:0000313" key="5">
    <source>
        <dbReference type="EMBL" id="TBW40050.1"/>
    </source>
</evidence>
<dbReference type="Gene3D" id="1.10.260.40">
    <property type="entry name" value="lambda repressor-like DNA-binding domains"/>
    <property type="match status" value="1"/>
</dbReference>
<dbReference type="InterPro" id="IPR000843">
    <property type="entry name" value="HTH_LacI"/>
</dbReference>
<dbReference type="GO" id="GO:0003700">
    <property type="term" value="F:DNA-binding transcription factor activity"/>
    <property type="evidence" value="ECO:0007669"/>
    <property type="project" value="TreeGrafter"/>
</dbReference>
<dbReference type="AlphaFoldDB" id="A0A4Q9VW12"/>
<evidence type="ECO:0000256" key="2">
    <source>
        <dbReference type="ARBA" id="ARBA00023125"/>
    </source>
</evidence>
<evidence type="ECO:0000259" key="4">
    <source>
        <dbReference type="PROSITE" id="PS50932"/>
    </source>
</evidence>
<organism evidence="5 6">
    <name type="scientific">Siculibacillus lacustris</name>
    <dbReference type="NCBI Taxonomy" id="1549641"/>
    <lineage>
        <taxon>Bacteria</taxon>
        <taxon>Pseudomonadati</taxon>
        <taxon>Pseudomonadota</taxon>
        <taxon>Alphaproteobacteria</taxon>
        <taxon>Hyphomicrobiales</taxon>
        <taxon>Ancalomicrobiaceae</taxon>
        <taxon>Siculibacillus</taxon>
    </lineage>
</organism>
<dbReference type="RefSeq" id="WP_131306878.1">
    <property type="nucleotide sequence ID" value="NZ_SJFN01000005.1"/>
</dbReference>
<dbReference type="SUPFAM" id="SSF47413">
    <property type="entry name" value="lambda repressor-like DNA-binding domains"/>
    <property type="match status" value="1"/>
</dbReference>
<keyword evidence="1" id="KW-0805">Transcription regulation</keyword>
<dbReference type="CDD" id="cd01575">
    <property type="entry name" value="PBP1_GntR"/>
    <property type="match status" value="1"/>
</dbReference>
<dbReference type="Gene3D" id="3.40.50.2300">
    <property type="match status" value="2"/>
</dbReference>
<dbReference type="InterPro" id="IPR028082">
    <property type="entry name" value="Peripla_BP_I"/>
</dbReference>
<keyword evidence="6" id="KW-1185">Reference proteome</keyword>
<evidence type="ECO:0000256" key="1">
    <source>
        <dbReference type="ARBA" id="ARBA00023015"/>
    </source>
</evidence>
<dbReference type="EMBL" id="SJFN01000005">
    <property type="protein sequence ID" value="TBW40050.1"/>
    <property type="molecule type" value="Genomic_DNA"/>
</dbReference>
<dbReference type="Pfam" id="PF00356">
    <property type="entry name" value="LacI"/>
    <property type="match status" value="1"/>
</dbReference>
<gene>
    <name evidence="5" type="ORF">EYW49_05110</name>
</gene>
<dbReference type="CDD" id="cd01392">
    <property type="entry name" value="HTH_LacI"/>
    <property type="match status" value="1"/>
</dbReference>
<dbReference type="InterPro" id="IPR010982">
    <property type="entry name" value="Lambda_DNA-bd_dom_sf"/>
</dbReference>
<dbReference type="SUPFAM" id="SSF53822">
    <property type="entry name" value="Periplasmic binding protein-like I"/>
    <property type="match status" value="1"/>
</dbReference>
<accession>A0A4Q9VW12</accession>
<dbReference type="InterPro" id="IPR001761">
    <property type="entry name" value="Peripla_BP/Lac1_sug-bd_dom"/>
</dbReference>
<reference evidence="5 6" key="1">
    <citation type="submission" date="2019-02" db="EMBL/GenBank/DDBJ databases">
        <title>Siculibacillus lacustris gen. nov., sp. nov., a new rosette-forming bacterium isolated from a freshwater crater lake (Lake St. Ana, Romania).</title>
        <authorList>
            <person name="Felfoldi T."/>
            <person name="Marton Z."/>
            <person name="Szabo A."/>
            <person name="Mentes A."/>
            <person name="Boka K."/>
            <person name="Marialigeti K."/>
            <person name="Mathe I."/>
            <person name="Koncz M."/>
            <person name="Schumann P."/>
            <person name="Toth E."/>
        </authorList>
    </citation>
    <scope>NUCLEOTIDE SEQUENCE [LARGE SCALE GENOMIC DNA]</scope>
    <source>
        <strain evidence="5 6">SA-279</strain>
    </source>
</reference>
<dbReference type="PANTHER" id="PTHR30146:SF33">
    <property type="entry name" value="TRANSCRIPTIONAL REGULATOR"/>
    <property type="match status" value="1"/>
</dbReference>
<keyword evidence="3" id="KW-0804">Transcription</keyword>